<dbReference type="AlphaFoldDB" id="A0A3Q2CUV1"/>
<evidence type="ECO:0000256" key="1">
    <source>
        <dbReference type="SAM" id="MobiDB-lite"/>
    </source>
</evidence>
<evidence type="ECO:0000313" key="3">
    <source>
        <dbReference type="Proteomes" id="UP000265020"/>
    </source>
</evidence>
<evidence type="ECO:0000313" key="2">
    <source>
        <dbReference type="Ensembl" id="ENSCVAP00000009474.1"/>
    </source>
</evidence>
<keyword evidence="3" id="KW-1185">Reference proteome</keyword>
<reference evidence="2" key="2">
    <citation type="submission" date="2025-09" db="UniProtKB">
        <authorList>
            <consortium name="Ensembl"/>
        </authorList>
    </citation>
    <scope>IDENTIFICATION</scope>
</reference>
<name>A0A3Q2CUV1_CYPVA</name>
<accession>A0A3Q2CUV1</accession>
<organism evidence="2 3">
    <name type="scientific">Cyprinodon variegatus</name>
    <name type="common">Sheepshead minnow</name>
    <dbReference type="NCBI Taxonomy" id="28743"/>
    <lineage>
        <taxon>Eukaryota</taxon>
        <taxon>Metazoa</taxon>
        <taxon>Chordata</taxon>
        <taxon>Craniata</taxon>
        <taxon>Vertebrata</taxon>
        <taxon>Euteleostomi</taxon>
        <taxon>Actinopterygii</taxon>
        <taxon>Neopterygii</taxon>
        <taxon>Teleostei</taxon>
        <taxon>Neoteleostei</taxon>
        <taxon>Acanthomorphata</taxon>
        <taxon>Ovalentaria</taxon>
        <taxon>Atherinomorphae</taxon>
        <taxon>Cyprinodontiformes</taxon>
        <taxon>Cyprinodontidae</taxon>
        <taxon>Cyprinodon</taxon>
    </lineage>
</organism>
<reference evidence="2" key="1">
    <citation type="submission" date="2025-08" db="UniProtKB">
        <authorList>
            <consortium name="Ensembl"/>
        </authorList>
    </citation>
    <scope>IDENTIFICATION</scope>
</reference>
<proteinExistence type="predicted"/>
<sequence length="154" mass="16818">DVQSVLLRIFWIPFLLFNIGKHSSHLRMLGISSDPGSAYTSSGVGSDFGDGSNALRSALHDAEMDQMIEDLLSQSANNLLLHSQWASDVSPGMATRLVYPSSHVVRSNRGYMRARDFSSHSQYSPEAFNPIPVPAEQPGSPSMGVKRATVDQVR</sequence>
<dbReference type="Ensembl" id="ENSCVAT00000029178.1">
    <property type="protein sequence ID" value="ENSCVAP00000009474.1"/>
    <property type="gene ID" value="ENSCVAG00000011445.1"/>
</dbReference>
<protein>
    <submittedName>
        <fullName evidence="2">Uncharacterized protein</fullName>
    </submittedName>
</protein>
<feature type="region of interest" description="Disordered" evidence="1">
    <location>
        <begin position="123"/>
        <end position="154"/>
    </location>
</feature>
<dbReference type="Proteomes" id="UP000265020">
    <property type="component" value="Unassembled WGS sequence"/>
</dbReference>